<dbReference type="Proteomes" id="UP001180754">
    <property type="component" value="Unassembled WGS sequence"/>
</dbReference>
<dbReference type="RefSeq" id="WP_311729886.1">
    <property type="nucleotide sequence ID" value="NZ_JAVRFD010000033.1"/>
</dbReference>
<protein>
    <submittedName>
        <fullName evidence="2">Uncharacterized protein</fullName>
    </submittedName>
</protein>
<comment type="caution">
    <text evidence="2">The sequence shown here is derived from an EMBL/GenBank/DDBJ whole genome shotgun (WGS) entry which is preliminary data.</text>
</comment>
<evidence type="ECO:0000313" key="3">
    <source>
        <dbReference type="Proteomes" id="UP001180754"/>
    </source>
</evidence>
<keyword evidence="3" id="KW-1185">Reference proteome</keyword>
<reference evidence="2" key="1">
    <citation type="submission" date="2024-05" db="EMBL/GenBank/DDBJ databases">
        <title>30 novel species of actinomycetes from the DSMZ collection.</title>
        <authorList>
            <person name="Nouioui I."/>
        </authorList>
    </citation>
    <scope>NUCLEOTIDE SEQUENCE</scope>
    <source>
        <strain evidence="2">DSM 41529</strain>
    </source>
</reference>
<sequence length="44" mass="4285">MPPGPATPAPVGTVAAPRAAGADGADASVRAREAASPGYRRRLA</sequence>
<organism evidence="2 3">
    <name type="scientific">Streptomyces lonegramiae</name>
    <dbReference type="NCBI Taxonomy" id="3075524"/>
    <lineage>
        <taxon>Bacteria</taxon>
        <taxon>Bacillati</taxon>
        <taxon>Actinomycetota</taxon>
        <taxon>Actinomycetes</taxon>
        <taxon>Kitasatosporales</taxon>
        <taxon>Streptomycetaceae</taxon>
        <taxon>Streptomyces</taxon>
    </lineage>
</organism>
<proteinExistence type="predicted"/>
<feature type="compositionally biased region" description="Low complexity" evidence="1">
    <location>
        <begin position="9"/>
        <end position="28"/>
    </location>
</feature>
<accession>A0ABU2XTR9</accession>
<gene>
    <name evidence="2" type="ORF">RND15_42625</name>
</gene>
<evidence type="ECO:0000313" key="2">
    <source>
        <dbReference type="EMBL" id="MDT0549322.1"/>
    </source>
</evidence>
<feature type="region of interest" description="Disordered" evidence="1">
    <location>
        <begin position="1"/>
        <end position="44"/>
    </location>
</feature>
<name>A0ABU2XTR9_9ACTN</name>
<dbReference type="EMBL" id="JAVRFD010000033">
    <property type="protein sequence ID" value="MDT0549322.1"/>
    <property type="molecule type" value="Genomic_DNA"/>
</dbReference>
<evidence type="ECO:0000256" key="1">
    <source>
        <dbReference type="SAM" id="MobiDB-lite"/>
    </source>
</evidence>